<gene>
    <name evidence="1" type="ORF">RS022_07300</name>
</gene>
<evidence type="ECO:0000313" key="2">
    <source>
        <dbReference type="Proteomes" id="UP001164727"/>
    </source>
</evidence>
<evidence type="ECO:0000313" key="1">
    <source>
        <dbReference type="EMBL" id="WAN63556.1"/>
    </source>
</evidence>
<keyword evidence="2" id="KW-1185">Reference proteome</keyword>
<sequence>MFNGLFVLLLTVFFEFIDFMTEFGVFFEILPYSLFLLLFQKFYSCFFIQKKITLKAILFLFKLKFYFFNN</sequence>
<dbReference type="EMBL" id="CP114006">
    <property type="protein sequence ID" value="WAN63556.1"/>
    <property type="molecule type" value="Genomic_DNA"/>
</dbReference>
<accession>A0ABY7BTV1</accession>
<organism evidence="1 2">
    <name type="scientific">Candidatus Phytoplasma rubi</name>
    <dbReference type="NCBI Taxonomy" id="399025"/>
    <lineage>
        <taxon>Bacteria</taxon>
        <taxon>Bacillati</taxon>
        <taxon>Mycoplasmatota</taxon>
        <taxon>Mollicutes</taxon>
        <taxon>Acholeplasmatales</taxon>
        <taxon>Acholeplasmataceae</taxon>
        <taxon>Candidatus Phytoplasma</taxon>
        <taxon>16SrV (Elm yellows group)</taxon>
    </lineage>
</organism>
<reference evidence="1 2" key="1">
    <citation type="journal article" date="2023" name="Microbiol. Resour. Announc.">
        <title>Complete Genome of 'Candidatus Phytoplasma rubi' RS, a Phytopathogenic Bacterium Associated with Rubus Stunt Disease.</title>
        <authorList>
            <person name="Duckeck D."/>
            <person name="Zubert C."/>
            <person name="Bohm J.W."/>
            <person name="Carminati G."/>
            <person name="Schneider B."/>
            <person name="Kube M."/>
        </authorList>
    </citation>
    <scope>NUCLEOTIDE SEQUENCE [LARGE SCALE GENOMIC DNA]</scope>
    <source>
        <strain evidence="1 2">RS</strain>
    </source>
</reference>
<protein>
    <submittedName>
        <fullName evidence="1">Uncharacterized protein</fullName>
    </submittedName>
</protein>
<dbReference type="Proteomes" id="UP001164727">
    <property type="component" value="Chromosome"/>
</dbReference>
<proteinExistence type="predicted"/>
<name>A0ABY7BTV1_9MOLU</name>